<gene>
    <name evidence="1" type="ordered locus">Os06g0190850</name>
    <name evidence="1" type="ORF">OSNPB_060190850</name>
</gene>
<name>A0A0P0WTX2_ORYSJ</name>
<reference evidence="1 2" key="2">
    <citation type="journal article" date="2013" name="Plant Cell Physiol.">
        <title>Rice Annotation Project Database (RAP-DB): an integrative and interactive database for rice genomics.</title>
        <authorList>
            <person name="Sakai H."/>
            <person name="Lee S.S."/>
            <person name="Tanaka T."/>
            <person name="Numa H."/>
            <person name="Kim J."/>
            <person name="Kawahara Y."/>
            <person name="Wakimoto H."/>
            <person name="Yang C.C."/>
            <person name="Iwamoto M."/>
            <person name="Abe T."/>
            <person name="Yamada Y."/>
            <person name="Muto A."/>
            <person name="Inokuchi H."/>
            <person name="Ikemura T."/>
            <person name="Matsumoto T."/>
            <person name="Sasaki T."/>
            <person name="Itoh T."/>
        </authorList>
    </citation>
    <scope>NUCLEOTIDE SEQUENCE [LARGE SCALE GENOMIC DNA]</scope>
    <source>
        <strain evidence="2">cv. Nipponbare</strain>
    </source>
</reference>
<organism evidence="1 2">
    <name type="scientific">Oryza sativa subsp. japonica</name>
    <name type="common">Rice</name>
    <dbReference type="NCBI Taxonomy" id="39947"/>
    <lineage>
        <taxon>Eukaryota</taxon>
        <taxon>Viridiplantae</taxon>
        <taxon>Streptophyta</taxon>
        <taxon>Embryophyta</taxon>
        <taxon>Tracheophyta</taxon>
        <taxon>Spermatophyta</taxon>
        <taxon>Magnoliopsida</taxon>
        <taxon>Liliopsida</taxon>
        <taxon>Poales</taxon>
        <taxon>Poaceae</taxon>
        <taxon>BOP clade</taxon>
        <taxon>Oryzoideae</taxon>
        <taxon>Oryzeae</taxon>
        <taxon>Oryzinae</taxon>
        <taxon>Oryza</taxon>
        <taxon>Oryza sativa</taxon>
    </lineage>
</organism>
<keyword evidence="2" id="KW-1185">Reference proteome</keyword>
<evidence type="ECO:0000313" key="2">
    <source>
        <dbReference type="Proteomes" id="UP000059680"/>
    </source>
</evidence>
<protein>
    <submittedName>
        <fullName evidence="1">Os06g0190850 protein</fullName>
    </submittedName>
</protein>
<proteinExistence type="predicted"/>
<accession>A0A0P0WTX2</accession>
<dbReference type="EMBL" id="AP014962">
    <property type="protein sequence ID" value="BAS96564.1"/>
    <property type="molecule type" value="Genomic_DNA"/>
</dbReference>
<reference evidence="1 2" key="3">
    <citation type="journal article" date="2013" name="Rice">
        <title>Improvement of the Oryza sativa Nipponbare reference genome using next generation sequence and optical map data.</title>
        <authorList>
            <person name="Kawahara Y."/>
            <person name="de la Bastide M."/>
            <person name="Hamilton J.P."/>
            <person name="Kanamori H."/>
            <person name="McCombie W.R."/>
            <person name="Ouyang S."/>
            <person name="Schwartz D.C."/>
            <person name="Tanaka T."/>
            <person name="Wu J."/>
            <person name="Zhou S."/>
            <person name="Childs K.L."/>
            <person name="Davidson R.M."/>
            <person name="Lin H."/>
            <person name="Quesada-Ocampo L."/>
            <person name="Vaillancourt B."/>
            <person name="Sakai H."/>
            <person name="Lee S.S."/>
            <person name="Kim J."/>
            <person name="Numa H."/>
            <person name="Itoh T."/>
            <person name="Buell C.R."/>
            <person name="Matsumoto T."/>
        </authorList>
    </citation>
    <scope>NUCLEOTIDE SEQUENCE [LARGE SCALE GENOMIC DNA]</scope>
    <source>
        <strain evidence="2">cv. Nipponbare</strain>
    </source>
</reference>
<dbReference type="AlphaFoldDB" id="A0A0P0WTX2"/>
<dbReference type="Proteomes" id="UP000059680">
    <property type="component" value="Chromosome 6"/>
</dbReference>
<reference evidence="2" key="1">
    <citation type="journal article" date="2005" name="Nature">
        <title>The map-based sequence of the rice genome.</title>
        <authorList>
            <consortium name="International rice genome sequencing project (IRGSP)"/>
            <person name="Matsumoto T."/>
            <person name="Wu J."/>
            <person name="Kanamori H."/>
            <person name="Katayose Y."/>
            <person name="Fujisawa M."/>
            <person name="Namiki N."/>
            <person name="Mizuno H."/>
            <person name="Yamamoto K."/>
            <person name="Antonio B.A."/>
            <person name="Baba T."/>
            <person name="Sakata K."/>
            <person name="Nagamura Y."/>
            <person name="Aoki H."/>
            <person name="Arikawa K."/>
            <person name="Arita K."/>
            <person name="Bito T."/>
            <person name="Chiden Y."/>
            <person name="Fujitsuka N."/>
            <person name="Fukunaka R."/>
            <person name="Hamada M."/>
            <person name="Harada C."/>
            <person name="Hayashi A."/>
            <person name="Hijishita S."/>
            <person name="Honda M."/>
            <person name="Hosokawa S."/>
            <person name="Ichikawa Y."/>
            <person name="Idonuma A."/>
            <person name="Iijima M."/>
            <person name="Ikeda M."/>
            <person name="Ikeno M."/>
            <person name="Ito K."/>
            <person name="Ito S."/>
            <person name="Ito T."/>
            <person name="Ito Y."/>
            <person name="Ito Y."/>
            <person name="Iwabuchi A."/>
            <person name="Kamiya K."/>
            <person name="Karasawa W."/>
            <person name="Kurita K."/>
            <person name="Katagiri S."/>
            <person name="Kikuta A."/>
            <person name="Kobayashi H."/>
            <person name="Kobayashi N."/>
            <person name="Machita K."/>
            <person name="Maehara T."/>
            <person name="Masukawa M."/>
            <person name="Mizubayashi T."/>
            <person name="Mukai Y."/>
            <person name="Nagasaki H."/>
            <person name="Nagata Y."/>
            <person name="Naito S."/>
            <person name="Nakashima M."/>
            <person name="Nakama Y."/>
            <person name="Nakamichi Y."/>
            <person name="Nakamura M."/>
            <person name="Meguro A."/>
            <person name="Negishi M."/>
            <person name="Ohta I."/>
            <person name="Ohta T."/>
            <person name="Okamoto M."/>
            <person name="Ono N."/>
            <person name="Saji S."/>
            <person name="Sakaguchi M."/>
            <person name="Sakai K."/>
            <person name="Shibata M."/>
            <person name="Shimokawa T."/>
            <person name="Song J."/>
            <person name="Takazaki Y."/>
            <person name="Terasawa K."/>
            <person name="Tsugane M."/>
            <person name="Tsuji K."/>
            <person name="Ueda S."/>
            <person name="Waki K."/>
            <person name="Yamagata H."/>
            <person name="Yamamoto M."/>
            <person name="Yamamoto S."/>
            <person name="Yamane H."/>
            <person name="Yoshiki S."/>
            <person name="Yoshihara R."/>
            <person name="Yukawa K."/>
            <person name="Zhong H."/>
            <person name="Yano M."/>
            <person name="Yuan Q."/>
            <person name="Ouyang S."/>
            <person name="Liu J."/>
            <person name="Jones K.M."/>
            <person name="Gansberger K."/>
            <person name="Moffat K."/>
            <person name="Hill J."/>
            <person name="Bera J."/>
            <person name="Fadrosh D."/>
            <person name="Jin S."/>
            <person name="Johri S."/>
            <person name="Kim M."/>
            <person name="Overton L."/>
            <person name="Reardon M."/>
            <person name="Tsitrin T."/>
            <person name="Vuong H."/>
            <person name="Weaver B."/>
            <person name="Ciecko A."/>
            <person name="Tallon L."/>
            <person name="Jackson J."/>
            <person name="Pai G."/>
            <person name="Aken S.V."/>
            <person name="Utterback T."/>
            <person name="Reidmuller S."/>
            <person name="Feldblyum T."/>
            <person name="Hsiao J."/>
            <person name="Zismann V."/>
            <person name="Iobst S."/>
            <person name="de Vazeille A.R."/>
            <person name="Buell C.R."/>
            <person name="Ying K."/>
            <person name="Li Y."/>
            <person name="Lu T."/>
            <person name="Huang Y."/>
            <person name="Zhao Q."/>
            <person name="Feng Q."/>
            <person name="Zhang L."/>
            <person name="Zhu J."/>
            <person name="Weng Q."/>
            <person name="Mu J."/>
            <person name="Lu Y."/>
            <person name="Fan D."/>
            <person name="Liu Y."/>
            <person name="Guan J."/>
            <person name="Zhang Y."/>
            <person name="Yu S."/>
            <person name="Liu X."/>
            <person name="Zhang Y."/>
            <person name="Hong G."/>
            <person name="Han B."/>
            <person name="Choisne N."/>
            <person name="Demange N."/>
            <person name="Orjeda G."/>
            <person name="Samain S."/>
            <person name="Cattolico L."/>
            <person name="Pelletier E."/>
            <person name="Couloux A."/>
            <person name="Segurens B."/>
            <person name="Wincker P."/>
            <person name="D'Hont A."/>
            <person name="Scarpelli C."/>
            <person name="Weissenbach J."/>
            <person name="Salanoubat M."/>
            <person name="Quetier F."/>
            <person name="Yu Y."/>
            <person name="Kim H.R."/>
            <person name="Rambo T."/>
            <person name="Currie J."/>
            <person name="Collura K."/>
            <person name="Luo M."/>
            <person name="Yang T."/>
            <person name="Ammiraju J.S.S."/>
            <person name="Engler F."/>
            <person name="Soderlund C."/>
            <person name="Wing R.A."/>
            <person name="Palmer L.E."/>
            <person name="de la Bastide M."/>
            <person name="Spiegel L."/>
            <person name="Nascimento L."/>
            <person name="Zutavern T."/>
            <person name="O'Shaughnessy A."/>
            <person name="Dike S."/>
            <person name="Dedhia N."/>
            <person name="Preston R."/>
            <person name="Balija V."/>
            <person name="McCombie W.R."/>
            <person name="Chow T."/>
            <person name="Chen H."/>
            <person name="Chung M."/>
            <person name="Chen C."/>
            <person name="Shaw J."/>
            <person name="Wu H."/>
            <person name="Hsiao K."/>
            <person name="Chao Y."/>
            <person name="Chu M."/>
            <person name="Cheng C."/>
            <person name="Hour A."/>
            <person name="Lee P."/>
            <person name="Lin S."/>
            <person name="Lin Y."/>
            <person name="Liou J."/>
            <person name="Liu S."/>
            <person name="Hsing Y."/>
            <person name="Raghuvanshi S."/>
            <person name="Mohanty A."/>
            <person name="Bharti A.K."/>
            <person name="Gaur A."/>
            <person name="Gupta V."/>
            <person name="Kumar D."/>
            <person name="Ravi V."/>
            <person name="Vij S."/>
            <person name="Kapur A."/>
            <person name="Khurana P."/>
            <person name="Khurana P."/>
            <person name="Khurana J.P."/>
            <person name="Tyagi A.K."/>
            <person name="Gaikwad K."/>
            <person name="Singh A."/>
            <person name="Dalal V."/>
            <person name="Srivastava S."/>
            <person name="Dixit A."/>
            <person name="Pal A.K."/>
            <person name="Ghazi I.A."/>
            <person name="Yadav M."/>
            <person name="Pandit A."/>
            <person name="Bhargava A."/>
            <person name="Sureshbabu K."/>
            <person name="Batra K."/>
            <person name="Sharma T.R."/>
            <person name="Mohapatra T."/>
            <person name="Singh N.K."/>
            <person name="Messing J."/>
            <person name="Nelson A.B."/>
            <person name="Fuks G."/>
            <person name="Kavchok S."/>
            <person name="Keizer G."/>
            <person name="Linton E."/>
            <person name="Llaca V."/>
            <person name="Song R."/>
            <person name="Tanyolac B."/>
            <person name="Young S."/>
            <person name="Ho-Il K."/>
            <person name="Hahn J.H."/>
            <person name="Sangsakoo G."/>
            <person name="Vanavichit A."/>
            <person name="de Mattos Luiz.A.T."/>
            <person name="Zimmer P.D."/>
            <person name="Malone G."/>
            <person name="Dellagostin O."/>
            <person name="de Oliveira A.C."/>
            <person name="Bevan M."/>
            <person name="Bancroft I."/>
            <person name="Minx P."/>
            <person name="Cordum H."/>
            <person name="Wilson R."/>
            <person name="Cheng Z."/>
            <person name="Jin W."/>
            <person name="Jiang J."/>
            <person name="Leong S.A."/>
            <person name="Iwama H."/>
            <person name="Gojobori T."/>
            <person name="Itoh T."/>
            <person name="Niimura Y."/>
            <person name="Fujii Y."/>
            <person name="Habara T."/>
            <person name="Sakai H."/>
            <person name="Sato Y."/>
            <person name="Wilson G."/>
            <person name="Kumar K."/>
            <person name="McCouch S."/>
            <person name="Juretic N."/>
            <person name="Hoen D."/>
            <person name="Wright S."/>
            <person name="Bruskiewich R."/>
            <person name="Bureau T."/>
            <person name="Miyao A."/>
            <person name="Hirochika H."/>
            <person name="Nishikawa T."/>
            <person name="Kadowaki K."/>
            <person name="Sugiura M."/>
            <person name="Burr B."/>
            <person name="Sasaki T."/>
        </authorList>
    </citation>
    <scope>NUCLEOTIDE SEQUENCE [LARGE SCALE GENOMIC DNA]</scope>
    <source>
        <strain evidence="2">cv. Nipponbare</strain>
    </source>
</reference>
<evidence type="ECO:0000313" key="1">
    <source>
        <dbReference type="EMBL" id="BAS96564.1"/>
    </source>
</evidence>
<dbReference type="Gramene" id="Os06t0190850-00">
    <property type="protein sequence ID" value="Os06t0190850-00"/>
    <property type="gene ID" value="Os06g0190850"/>
</dbReference>
<dbReference type="InParanoid" id="A0A0P0WTX2"/>
<sequence>MHCFHFDPWKSRFIGLSITHTTRPVKKIKIIVAIHRSFASGCRKIHVVGSSSLLDRTSIETPDSVYGIVKSTYLVRLAIIVTSPTAASNFSHLVKDLGY</sequence>
<dbReference type="PaxDb" id="39947-A0A0P0WTX2"/>